<dbReference type="AlphaFoldDB" id="A0AAJ1YGU8"/>
<dbReference type="PROSITE" id="PS51762">
    <property type="entry name" value="GH16_2"/>
    <property type="match status" value="1"/>
</dbReference>
<name>A0AAJ1YGU8_SERFO</name>
<reference evidence="3" key="1">
    <citation type="submission" date="2023-08" db="EMBL/GenBank/DDBJ databases">
        <title>The Comparative Genomic Analysis of Yersiniaceae from Polar Regions.</title>
        <authorList>
            <person name="Goncharov A."/>
            <person name="Aslanov B."/>
            <person name="Kolodzhieva V."/>
            <person name="Azarov D."/>
            <person name="Mochov A."/>
            <person name="Lebedeva E."/>
        </authorList>
    </citation>
    <scope>NUCLEOTIDE SEQUENCE</scope>
    <source>
        <strain evidence="3">Vf</strain>
    </source>
</reference>
<feature type="domain" description="GH16" evidence="2">
    <location>
        <begin position="30"/>
        <end position="262"/>
    </location>
</feature>
<comment type="caution">
    <text evidence="3">The sequence shown here is derived from an EMBL/GenBank/DDBJ whole genome shotgun (WGS) entry which is preliminary data.</text>
</comment>
<dbReference type="SUPFAM" id="SSF49899">
    <property type="entry name" value="Concanavalin A-like lectins/glucanases"/>
    <property type="match status" value="1"/>
</dbReference>
<dbReference type="CDD" id="cd00413">
    <property type="entry name" value="Glyco_hydrolase_16"/>
    <property type="match status" value="1"/>
</dbReference>
<organism evidence="3 4">
    <name type="scientific">Serratia fonticola</name>
    <dbReference type="NCBI Taxonomy" id="47917"/>
    <lineage>
        <taxon>Bacteria</taxon>
        <taxon>Pseudomonadati</taxon>
        <taxon>Pseudomonadota</taxon>
        <taxon>Gammaproteobacteria</taxon>
        <taxon>Enterobacterales</taxon>
        <taxon>Yersiniaceae</taxon>
        <taxon>Serratia</taxon>
    </lineage>
</organism>
<dbReference type="Proteomes" id="UP001224622">
    <property type="component" value="Unassembled WGS sequence"/>
</dbReference>
<dbReference type="RefSeq" id="WP_309047848.1">
    <property type="nucleotide sequence ID" value="NZ_JAVIGA010000017.1"/>
</dbReference>
<evidence type="ECO:0000259" key="2">
    <source>
        <dbReference type="PROSITE" id="PS51762"/>
    </source>
</evidence>
<evidence type="ECO:0000313" key="3">
    <source>
        <dbReference type="EMBL" id="MDQ9127985.1"/>
    </source>
</evidence>
<dbReference type="Pfam" id="PF00722">
    <property type="entry name" value="Glyco_hydro_16"/>
    <property type="match status" value="1"/>
</dbReference>
<dbReference type="GO" id="GO:0004553">
    <property type="term" value="F:hydrolase activity, hydrolyzing O-glycosyl compounds"/>
    <property type="evidence" value="ECO:0007669"/>
    <property type="project" value="InterPro"/>
</dbReference>
<dbReference type="Gene3D" id="2.60.120.200">
    <property type="match status" value="1"/>
</dbReference>
<dbReference type="GO" id="GO:0005975">
    <property type="term" value="P:carbohydrate metabolic process"/>
    <property type="evidence" value="ECO:0007669"/>
    <property type="project" value="InterPro"/>
</dbReference>
<dbReference type="EMBL" id="JAVIGA010000017">
    <property type="protein sequence ID" value="MDQ9127985.1"/>
    <property type="molecule type" value="Genomic_DNA"/>
</dbReference>
<sequence length="284" mass="33111">MKIASQKFIDGERYQLEFYDGFDRGYLDESHWLPYYLPQWSSRALSSPRLEFSENGFSLNIEQDQQPWCPEFNGEVRVSSLQTGVYSGPEGSLLGQHRFSPDCRVRQAQVAEKKYLPKYGYFELRAKCLIAANNVAALWMIGYEDLPERSAEICLFELKGKNIRNGYSLIGYGVHPFGDARIRDEFYEEPVEIDVTLFNTYAIAWTESKIDFFINDRKVRTINQSPDYEMQLMLNIYDLENNNAENMRFYIDYVAGFRMLTRCSHNEDMLIRTSVLDLSSNQPS</sequence>
<evidence type="ECO:0000313" key="4">
    <source>
        <dbReference type="Proteomes" id="UP001224622"/>
    </source>
</evidence>
<keyword evidence="3" id="KW-0378">Hydrolase</keyword>
<dbReference type="InterPro" id="IPR013320">
    <property type="entry name" value="ConA-like_dom_sf"/>
</dbReference>
<accession>A0AAJ1YGU8</accession>
<gene>
    <name evidence="3" type="ORF">RDT67_16295</name>
</gene>
<evidence type="ECO:0000256" key="1">
    <source>
        <dbReference type="ARBA" id="ARBA00006865"/>
    </source>
</evidence>
<dbReference type="InterPro" id="IPR000757">
    <property type="entry name" value="Beta-glucanase-like"/>
</dbReference>
<proteinExistence type="inferred from homology"/>
<protein>
    <submittedName>
        <fullName evidence="3">Glycoside hydrolase family 16 protein</fullName>
    </submittedName>
</protein>
<comment type="similarity">
    <text evidence="1">Belongs to the glycosyl hydrolase 16 family.</text>
</comment>